<dbReference type="Gene3D" id="1.10.246.130">
    <property type="match status" value="1"/>
</dbReference>
<comment type="similarity">
    <text evidence="1">Belongs to the gamma-glutamyltransferase family.</text>
</comment>
<dbReference type="InterPro" id="IPR029055">
    <property type="entry name" value="Ntn_hydrolases_N"/>
</dbReference>
<dbReference type="EMBL" id="CP054706">
    <property type="protein sequence ID" value="QQK80911.1"/>
    <property type="molecule type" value="Genomic_DNA"/>
</dbReference>
<gene>
    <name evidence="6" type="ORF">HUG20_14100</name>
</gene>
<dbReference type="KEGG" id="scib:HUG20_14100"/>
<evidence type="ECO:0000256" key="1">
    <source>
        <dbReference type="ARBA" id="ARBA00009381"/>
    </source>
</evidence>
<sequence length="557" mass="61374">MSRNMIVVMSIIAVLMIIAAFLMSENDDNGEEVNEPPNNDETDTDEEMQETVEFDGDYGVSTSNDEAQEVGLDVLEEGGNAVDAAIAVSFALGVAEPYGSGIGGGGAMLVLEDPEDAPDYYDYRETSPADGRENEAAVPGYLKGMAHIHEEHGALEMEELIEPAIELANGFEVDAMLANRLEYAGSIEESQDGRIDPEAAEEFYPDGMAIQEGQELVQPRLAETLTHLQEHGLEDFYTGELASEVAGDRSSITEEDLANYEVEKDEPASGTFNGNRVYSSGPPTSGVTFIQMLQMAEELQLNDLEDDGAPFAHLFAEITGQAYSDRLSNIGDPNFSTDMNVDMLTSEEYTQEMASEVDTDPISSEEEEQVAAPEIDDDGNTTHFVVVDEDGNMVSATNTLSNFFGSGKMTDLGFFLNDQMSNFAPEDLPPNDYDSGKRARSFIAPSIFINDEEGVVAGMGSPGGNRIPQIMSQVLINNERLDGDLEEAMNVPRFVYDHQEDQILYEDEWEDVERLEELMDMGYYAEERVTTVFFGGIQMLEVDYEEETVEDIPDERR</sequence>
<dbReference type="InterPro" id="IPR051792">
    <property type="entry name" value="GGT_bact"/>
</dbReference>
<dbReference type="SUPFAM" id="SSF56235">
    <property type="entry name" value="N-terminal nucleophile aminohydrolases (Ntn hydrolases)"/>
    <property type="match status" value="1"/>
</dbReference>
<evidence type="ECO:0000313" key="7">
    <source>
        <dbReference type="Proteomes" id="UP000595349"/>
    </source>
</evidence>
<evidence type="ECO:0000256" key="4">
    <source>
        <dbReference type="ARBA" id="ARBA00023145"/>
    </source>
</evidence>
<dbReference type="GO" id="GO:0016740">
    <property type="term" value="F:transferase activity"/>
    <property type="evidence" value="ECO:0007669"/>
    <property type="project" value="UniProtKB-KW"/>
</dbReference>
<dbReference type="InterPro" id="IPR043138">
    <property type="entry name" value="GGT_lsub"/>
</dbReference>
<dbReference type="Proteomes" id="UP000595349">
    <property type="component" value="Chromosome"/>
</dbReference>
<dbReference type="PANTHER" id="PTHR43199">
    <property type="entry name" value="GLUTATHIONE HYDROLASE"/>
    <property type="match status" value="1"/>
</dbReference>
<dbReference type="PRINTS" id="PR01210">
    <property type="entry name" value="GGTRANSPTASE"/>
</dbReference>
<organism evidence="6 7">
    <name type="scientific">Salicibibacter cibi</name>
    <dbReference type="NCBI Taxonomy" id="2743001"/>
    <lineage>
        <taxon>Bacteria</taxon>
        <taxon>Bacillati</taxon>
        <taxon>Bacillota</taxon>
        <taxon>Bacilli</taxon>
        <taxon>Bacillales</taxon>
        <taxon>Bacillaceae</taxon>
        <taxon>Salicibibacter</taxon>
    </lineage>
</organism>
<evidence type="ECO:0000256" key="2">
    <source>
        <dbReference type="ARBA" id="ARBA00022679"/>
    </source>
</evidence>
<keyword evidence="3" id="KW-0378">Hydrolase</keyword>
<proteinExistence type="inferred from homology"/>
<feature type="region of interest" description="Disordered" evidence="5">
    <location>
        <begin position="27"/>
        <end position="48"/>
    </location>
</feature>
<dbReference type="Gene3D" id="3.60.20.40">
    <property type="match status" value="1"/>
</dbReference>
<evidence type="ECO:0000256" key="3">
    <source>
        <dbReference type="ARBA" id="ARBA00022801"/>
    </source>
</evidence>
<dbReference type="PANTHER" id="PTHR43199:SF1">
    <property type="entry name" value="GLUTATHIONE HYDROLASE PROENZYME"/>
    <property type="match status" value="1"/>
</dbReference>
<accession>A0A7T6ZCD3</accession>
<dbReference type="AlphaFoldDB" id="A0A7T6ZCD3"/>
<name>A0A7T6ZCD3_9BACI</name>
<evidence type="ECO:0000256" key="5">
    <source>
        <dbReference type="SAM" id="MobiDB-lite"/>
    </source>
</evidence>
<reference evidence="6 7" key="1">
    <citation type="submission" date="2020-06" db="EMBL/GenBank/DDBJ databases">
        <title>Genomic analysis of Salicibibacter sp. NKC21-4.</title>
        <authorList>
            <person name="Oh Y.J."/>
        </authorList>
    </citation>
    <scope>NUCLEOTIDE SEQUENCE [LARGE SCALE GENOMIC DNA]</scope>
    <source>
        <strain evidence="6 7">NKC21-4</strain>
    </source>
</reference>
<dbReference type="Pfam" id="PF01019">
    <property type="entry name" value="G_glu_transpept"/>
    <property type="match status" value="1"/>
</dbReference>
<dbReference type="GO" id="GO:0016787">
    <property type="term" value="F:hydrolase activity"/>
    <property type="evidence" value="ECO:0007669"/>
    <property type="project" value="UniProtKB-KW"/>
</dbReference>
<evidence type="ECO:0000313" key="6">
    <source>
        <dbReference type="EMBL" id="QQK80911.1"/>
    </source>
</evidence>
<keyword evidence="4" id="KW-0865">Zymogen</keyword>
<dbReference type="RefSeq" id="WP_200085278.1">
    <property type="nucleotide sequence ID" value="NZ_CP054706.1"/>
</dbReference>
<dbReference type="InterPro" id="IPR043137">
    <property type="entry name" value="GGT_ssub_C"/>
</dbReference>
<keyword evidence="2 6" id="KW-0808">Transferase</keyword>
<keyword evidence="7" id="KW-1185">Reference proteome</keyword>
<protein>
    <submittedName>
        <fullName evidence="6">Gamma-glutamyltransferase</fullName>
    </submittedName>
</protein>